<dbReference type="InterPro" id="IPR041737">
    <property type="entry name" value="SoxW"/>
</dbReference>
<dbReference type="CDD" id="cd02951">
    <property type="entry name" value="SoxW"/>
    <property type="match status" value="1"/>
</dbReference>
<feature type="signal peptide" evidence="1">
    <location>
        <begin position="1"/>
        <end position="24"/>
    </location>
</feature>
<evidence type="ECO:0000313" key="3">
    <source>
        <dbReference type="EMBL" id="TCW34534.1"/>
    </source>
</evidence>
<name>A0A4R4A798_MARGR</name>
<dbReference type="SUPFAM" id="SSF52833">
    <property type="entry name" value="Thioredoxin-like"/>
    <property type="match status" value="2"/>
</dbReference>
<reference evidence="3 4" key="1">
    <citation type="submission" date="2019-03" db="EMBL/GenBank/DDBJ databases">
        <title>Genomic Encyclopedia of Type Strains, Phase IV (KMG-IV): sequencing the most valuable type-strain genomes for metagenomic binning, comparative biology and taxonomic classification.</title>
        <authorList>
            <person name="Goeker M."/>
        </authorList>
    </citation>
    <scope>NUCLEOTIDE SEQUENCE [LARGE SCALE GENOMIC DNA]</scope>
    <source>
        <strain evidence="3 4">DSM 203</strain>
    </source>
</reference>
<keyword evidence="1" id="KW-0732">Signal</keyword>
<feature type="domain" description="Thioredoxin" evidence="2">
    <location>
        <begin position="14"/>
        <end position="156"/>
    </location>
</feature>
<evidence type="ECO:0000313" key="4">
    <source>
        <dbReference type="Proteomes" id="UP000295247"/>
    </source>
</evidence>
<dbReference type="InterPro" id="IPR012336">
    <property type="entry name" value="Thioredoxin-like_fold"/>
</dbReference>
<dbReference type="AlphaFoldDB" id="A0A4R4A798"/>
<dbReference type="PROSITE" id="PS51352">
    <property type="entry name" value="THIOREDOXIN_2"/>
    <property type="match status" value="2"/>
</dbReference>
<dbReference type="Gene3D" id="3.40.30.10">
    <property type="entry name" value="Glutaredoxin"/>
    <property type="match status" value="2"/>
</dbReference>
<dbReference type="Proteomes" id="UP000295247">
    <property type="component" value="Unassembled WGS sequence"/>
</dbReference>
<dbReference type="Pfam" id="PF13098">
    <property type="entry name" value="Thioredoxin_2"/>
    <property type="match status" value="2"/>
</dbReference>
<evidence type="ECO:0000256" key="1">
    <source>
        <dbReference type="SAM" id="SignalP"/>
    </source>
</evidence>
<gene>
    <name evidence="3" type="ORF">EDC29_11084</name>
</gene>
<dbReference type="InterPro" id="IPR036249">
    <property type="entry name" value="Thioredoxin-like_sf"/>
</dbReference>
<protein>
    <submittedName>
        <fullName evidence="3">Thioredoxin-related protein</fullName>
    </submittedName>
</protein>
<sequence>MPIRPRLVLLALALLLTAAGDVLSAPPEHPSWFKQSFLDLAEDVAEATAADRRLMLYFYQDGCPYCALLLRVNLADPEIARLAHERFEVIALNIWGDREVVGLDGQTTTEKGLAAALGVQFTPTLLLLDEAGAVVLRINGYQPPARLAAALAYVAERREQFGERFVDFHARRGGPPASGELHHETGFLEPPLRLADNRDRSPRPLVVLFEQRTCRGCDRLHDDLLRRPALGAALSAFDVALVDIDAETPLQTPDGAARAARDWAEALGILYTPTLVFFDAAGREVFRAEGELRAFHLHGALDYVATGAYRWQPSFQRYLAARRERIEALGVEVELME</sequence>
<dbReference type="RefSeq" id="WP_132230295.1">
    <property type="nucleotide sequence ID" value="NZ_NRRH01000033.1"/>
</dbReference>
<feature type="domain" description="Thioredoxin" evidence="2">
    <location>
        <begin position="159"/>
        <end position="306"/>
    </location>
</feature>
<comment type="caution">
    <text evidence="3">The sequence shown here is derived from an EMBL/GenBank/DDBJ whole genome shotgun (WGS) entry which is preliminary data.</text>
</comment>
<proteinExistence type="predicted"/>
<feature type="chain" id="PRO_5020491739" evidence="1">
    <location>
        <begin position="25"/>
        <end position="337"/>
    </location>
</feature>
<dbReference type="InterPro" id="IPR013766">
    <property type="entry name" value="Thioredoxin_domain"/>
</dbReference>
<accession>A0A4R4A798</accession>
<dbReference type="EMBL" id="SMDC01000010">
    <property type="protein sequence ID" value="TCW34534.1"/>
    <property type="molecule type" value="Genomic_DNA"/>
</dbReference>
<evidence type="ECO:0000259" key="2">
    <source>
        <dbReference type="PROSITE" id="PS51352"/>
    </source>
</evidence>
<organism evidence="3 4">
    <name type="scientific">Marichromatium gracile</name>
    <name type="common">Chromatium gracile</name>
    <dbReference type="NCBI Taxonomy" id="1048"/>
    <lineage>
        <taxon>Bacteria</taxon>
        <taxon>Pseudomonadati</taxon>
        <taxon>Pseudomonadota</taxon>
        <taxon>Gammaproteobacteria</taxon>
        <taxon>Chromatiales</taxon>
        <taxon>Chromatiaceae</taxon>
        <taxon>Marichromatium</taxon>
    </lineage>
</organism>